<accession>A0A2N3N9K6</accession>
<feature type="domain" description="SigF-like NTF2-like" evidence="2">
    <location>
        <begin position="1"/>
        <end position="122"/>
    </location>
</feature>
<keyword evidence="4" id="KW-1185">Reference proteome</keyword>
<evidence type="ECO:0000313" key="4">
    <source>
        <dbReference type="Proteomes" id="UP000233524"/>
    </source>
</evidence>
<dbReference type="Pfam" id="PF24840">
    <property type="entry name" value="NTF2_SigF"/>
    <property type="match status" value="1"/>
</dbReference>
<gene>
    <name evidence="3" type="ORF">jhhlp_003701</name>
</gene>
<dbReference type="AlphaFoldDB" id="A0A2N3N9K6"/>
<reference evidence="3 4" key="1">
    <citation type="journal article" date="2017" name="G3 (Bethesda)">
        <title>First Draft Genome Sequence of the Pathogenic Fungus Lomentospora prolificans (Formerly Scedosporium prolificans).</title>
        <authorList>
            <person name="Luo R."/>
            <person name="Zimin A."/>
            <person name="Workman R."/>
            <person name="Fan Y."/>
            <person name="Pertea G."/>
            <person name="Grossman N."/>
            <person name="Wear M.P."/>
            <person name="Jia B."/>
            <person name="Miller H."/>
            <person name="Casadevall A."/>
            <person name="Timp W."/>
            <person name="Zhang S.X."/>
            <person name="Salzberg S.L."/>
        </authorList>
    </citation>
    <scope>NUCLEOTIDE SEQUENCE [LARGE SCALE GENOMIC DNA]</scope>
    <source>
        <strain evidence="3 4">JHH-5317</strain>
    </source>
</reference>
<keyword evidence="1" id="KW-0812">Transmembrane</keyword>
<dbReference type="STRING" id="41688.A0A2N3N9K6"/>
<comment type="caution">
    <text evidence="3">The sequence shown here is derived from an EMBL/GenBank/DDBJ whole genome shotgun (WGS) entry which is preliminary data.</text>
</comment>
<dbReference type="EMBL" id="NLAX01000010">
    <property type="protein sequence ID" value="PKS09087.1"/>
    <property type="molecule type" value="Genomic_DNA"/>
</dbReference>
<evidence type="ECO:0000259" key="2">
    <source>
        <dbReference type="Pfam" id="PF24840"/>
    </source>
</evidence>
<protein>
    <recommendedName>
        <fullName evidence="2">SigF-like NTF2-like domain-containing protein</fullName>
    </recommendedName>
</protein>
<keyword evidence="1" id="KW-1133">Transmembrane helix</keyword>
<evidence type="ECO:0000256" key="1">
    <source>
        <dbReference type="SAM" id="Phobius"/>
    </source>
</evidence>
<proteinExistence type="predicted"/>
<dbReference type="PANTHER" id="PTHR35393">
    <property type="entry name" value="CHROMOSOME 1, WHOLE GENOME SHOTGUN SEQUENCE"/>
    <property type="match status" value="1"/>
</dbReference>
<dbReference type="VEuPathDB" id="FungiDB:jhhlp_003701"/>
<dbReference type="PANTHER" id="PTHR35393:SF1">
    <property type="entry name" value="SNOAL-LIKE DOMAIN-CONTAINING PROTEIN"/>
    <property type="match status" value="1"/>
</dbReference>
<dbReference type="Proteomes" id="UP000233524">
    <property type="component" value="Unassembled WGS sequence"/>
</dbReference>
<evidence type="ECO:0000313" key="3">
    <source>
        <dbReference type="EMBL" id="PKS09087.1"/>
    </source>
</evidence>
<sequence>MDHPVKDIRSLMKKFAFGLPEDQRDAFNNYFLPSSSFVHPLIKIPSFQDVYLPYLPPVNSRYVTRLLYRLRTMLVTISGFNLESAVYDQRSATLTVHISENVHPKFIPFYSPTIKSTLIFRLAQQTLDAQGNVLPPCDPEDPDAQGGRTRLYIAEHEKVMQPGEVLKVAIPFLGPAMWSFFQLLVTLSFVAWASILVPIAMLMPETVVKNGDHVLVRKKQ</sequence>
<name>A0A2N3N9K6_9PEZI</name>
<feature type="transmembrane region" description="Helical" evidence="1">
    <location>
        <begin position="180"/>
        <end position="203"/>
    </location>
</feature>
<dbReference type="OrthoDB" id="2344312at2759"/>
<dbReference type="InParanoid" id="A0A2N3N9K6"/>
<dbReference type="InterPro" id="IPR057514">
    <property type="entry name" value="NTF2_SigF"/>
</dbReference>
<keyword evidence="1" id="KW-0472">Membrane</keyword>
<organism evidence="3 4">
    <name type="scientific">Lomentospora prolificans</name>
    <dbReference type="NCBI Taxonomy" id="41688"/>
    <lineage>
        <taxon>Eukaryota</taxon>
        <taxon>Fungi</taxon>
        <taxon>Dikarya</taxon>
        <taxon>Ascomycota</taxon>
        <taxon>Pezizomycotina</taxon>
        <taxon>Sordariomycetes</taxon>
        <taxon>Hypocreomycetidae</taxon>
        <taxon>Microascales</taxon>
        <taxon>Microascaceae</taxon>
        <taxon>Lomentospora</taxon>
    </lineage>
</organism>